<dbReference type="RefSeq" id="XP_028545585.1">
    <property type="nucleotide sequence ID" value="XM_028689784.1"/>
</dbReference>
<dbReference type="EMBL" id="BDQF01000014">
    <property type="protein sequence ID" value="GAW82996.1"/>
    <property type="molecule type" value="Genomic_DNA"/>
</dbReference>
<dbReference type="GeneID" id="39749734"/>
<accession>A0A1Y1JKD5</accession>
<dbReference type="SUPFAM" id="SSF48371">
    <property type="entry name" value="ARM repeat"/>
    <property type="match status" value="1"/>
</dbReference>
<dbReference type="Proteomes" id="UP000195521">
    <property type="component" value="Unassembled WGS sequence"/>
</dbReference>
<protein>
    <submittedName>
        <fullName evidence="1">Uncharacterized protein</fullName>
    </submittedName>
</protein>
<comment type="caution">
    <text evidence="1">The sequence shown here is derived from an EMBL/GenBank/DDBJ whole genome shotgun (WGS) entry which is preliminary data.</text>
</comment>
<dbReference type="InterPro" id="IPR016024">
    <property type="entry name" value="ARM-type_fold"/>
</dbReference>
<organism evidence="1 2">
    <name type="scientific">Plasmodium gonderi</name>
    <dbReference type="NCBI Taxonomy" id="77519"/>
    <lineage>
        <taxon>Eukaryota</taxon>
        <taxon>Sar</taxon>
        <taxon>Alveolata</taxon>
        <taxon>Apicomplexa</taxon>
        <taxon>Aconoidasida</taxon>
        <taxon>Haemosporida</taxon>
        <taxon>Plasmodiidae</taxon>
        <taxon>Plasmodium</taxon>
        <taxon>Plasmodium (Plasmodium)</taxon>
    </lineage>
</organism>
<reference evidence="2" key="1">
    <citation type="submission" date="2017-04" db="EMBL/GenBank/DDBJ databases">
        <title>Plasmodium gonderi genome.</title>
        <authorList>
            <person name="Arisue N."/>
            <person name="Honma H."/>
            <person name="Kawai S."/>
            <person name="Tougan T."/>
            <person name="Tanabe K."/>
            <person name="Horii T."/>
        </authorList>
    </citation>
    <scope>NUCLEOTIDE SEQUENCE [LARGE SCALE GENOMIC DNA]</scope>
    <source>
        <strain evidence="2">ATCC 30045</strain>
    </source>
</reference>
<dbReference type="OrthoDB" id="375798at2759"/>
<dbReference type="Gene3D" id="1.25.10.10">
    <property type="entry name" value="Leucine-rich Repeat Variant"/>
    <property type="match status" value="1"/>
</dbReference>
<name>A0A1Y1JKD5_PLAGO</name>
<dbReference type="AlphaFoldDB" id="A0A1Y1JKD5"/>
<dbReference type="InterPro" id="IPR011989">
    <property type="entry name" value="ARM-like"/>
</dbReference>
<keyword evidence="2" id="KW-1185">Reference proteome</keyword>
<evidence type="ECO:0000313" key="1">
    <source>
        <dbReference type="EMBL" id="GAW82996.1"/>
    </source>
</evidence>
<sequence length="548" mass="63833">METFREFSWEDENLDKIYLNDNNCKKCKCTNKRRELETCLDAVGKGDEYNRNYKKVNSNKYISDEPKKKTPDFVINYYYEWADIPKITNLPYGLINRDKNKLLNSCIRYMNIHSKENQSNDPNKRNGVNMKCELLDTSDCVNIANAVDIDQNDMNMANDNVNPLNDDTLNTVNLESANPTNSNFKEAHDTYDMQGAIEFMENIIYEDILDYIHKLEKMGSKLKCTNDPFVASEVVKEDKKKKPYLCMNNSGSMSEEKTTLEKEESLDTGSNGELVQTCSNIIQNSFFRENEKETSWVKDFIILTNMQILAKYTKTFTEWEKVERILSYLINHCCSPRSCLCKKSFLTMKHLCISMQDNKINLCKYFLKTFPHIVRKIDSKNHFLDECSTKAIEEFMAHSSGVNNYEMLRMICSYSDNKNSCIIKKLSSFVFLFLNNLPKIDLMNLPISDFSESFLNFMNAKLEETKKFMKRTFALLLTIHNQDDLVKYILDGIQKKNNIFILEKQIRVFLQSSTSTISQPLEKKYATFHEFKNANSLGRAHKTSSFNL</sequence>
<gene>
    <name evidence="1" type="ORF">PGO_132680</name>
</gene>
<proteinExistence type="predicted"/>
<dbReference type="OMA" id="YTAKNEC"/>
<evidence type="ECO:0000313" key="2">
    <source>
        <dbReference type="Proteomes" id="UP000195521"/>
    </source>
</evidence>